<dbReference type="AlphaFoldDB" id="A0A9D1IQI9"/>
<evidence type="ECO:0000313" key="3">
    <source>
        <dbReference type="Proteomes" id="UP000824082"/>
    </source>
</evidence>
<evidence type="ECO:0000256" key="1">
    <source>
        <dbReference type="SAM" id="SignalP"/>
    </source>
</evidence>
<reference evidence="2" key="2">
    <citation type="journal article" date="2021" name="PeerJ">
        <title>Extensive microbial diversity within the chicken gut microbiome revealed by metagenomics and culture.</title>
        <authorList>
            <person name="Gilroy R."/>
            <person name="Ravi A."/>
            <person name="Getino M."/>
            <person name="Pursley I."/>
            <person name="Horton D.L."/>
            <person name="Alikhan N.F."/>
            <person name="Baker D."/>
            <person name="Gharbi K."/>
            <person name="Hall N."/>
            <person name="Watson M."/>
            <person name="Adriaenssens E.M."/>
            <person name="Foster-Nyarko E."/>
            <person name="Jarju S."/>
            <person name="Secka A."/>
            <person name="Antonio M."/>
            <person name="Oren A."/>
            <person name="Chaudhuri R.R."/>
            <person name="La Ragione R."/>
            <person name="Hildebrand F."/>
            <person name="Pallen M.J."/>
        </authorList>
    </citation>
    <scope>NUCLEOTIDE SEQUENCE</scope>
    <source>
        <strain evidence="2">4509</strain>
    </source>
</reference>
<protein>
    <submittedName>
        <fullName evidence="2">Uncharacterized protein</fullName>
    </submittedName>
</protein>
<sequence length="299" mass="31784">MKLVWKRTACIVCVTSLCAVSLTSGSAATITAPEDSVSIPLYGVYEPLEEGETVYSVSITWGEMEYTYSQGAQGTWDPSTHTYRDSVASSWGWEEGSNQVSVTNHSNAGVEVLLAAATNGNVTGDFYDQSKGGQALPEDVLHLDTAVGTSVDEAPTEKVYYQITGGEIQESGAIGSLTVTLQGTGETGEEENEEETSGQVVTNLPLRNATGEQPTPLYTTGTANVYRTDVLEGLLVMNGGDAITIEGTDYYLGGEIVNTYSSVSLGFSPNSLCYLQMQEGISFRLEIDLNNLTIATVTG</sequence>
<name>A0A9D1IQI9_9FIRM</name>
<evidence type="ECO:0000313" key="2">
    <source>
        <dbReference type="EMBL" id="HIU41693.1"/>
    </source>
</evidence>
<proteinExistence type="predicted"/>
<feature type="chain" id="PRO_5039611179" evidence="1">
    <location>
        <begin position="28"/>
        <end position="299"/>
    </location>
</feature>
<dbReference type="EMBL" id="DVMX01000078">
    <property type="protein sequence ID" value="HIU41693.1"/>
    <property type="molecule type" value="Genomic_DNA"/>
</dbReference>
<dbReference type="Proteomes" id="UP000824082">
    <property type="component" value="Unassembled WGS sequence"/>
</dbReference>
<reference evidence="2" key="1">
    <citation type="submission" date="2020-10" db="EMBL/GenBank/DDBJ databases">
        <authorList>
            <person name="Gilroy R."/>
        </authorList>
    </citation>
    <scope>NUCLEOTIDE SEQUENCE</scope>
    <source>
        <strain evidence="2">4509</strain>
    </source>
</reference>
<organism evidence="2 3">
    <name type="scientific">Candidatus Egerieicola faecale</name>
    <dbReference type="NCBI Taxonomy" id="2840774"/>
    <lineage>
        <taxon>Bacteria</taxon>
        <taxon>Bacillati</taxon>
        <taxon>Bacillota</taxon>
        <taxon>Clostridia</taxon>
        <taxon>Eubacteriales</taxon>
        <taxon>Oscillospiraceae</taxon>
        <taxon>Oscillospiraceae incertae sedis</taxon>
        <taxon>Candidatus Egerieicola</taxon>
    </lineage>
</organism>
<gene>
    <name evidence="2" type="ORF">IAD19_03985</name>
</gene>
<comment type="caution">
    <text evidence="2">The sequence shown here is derived from an EMBL/GenBank/DDBJ whole genome shotgun (WGS) entry which is preliminary data.</text>
</comment>
<feature type="signal peptide" evidence="1">
    <location>
        <begin position="1"/>
        <end position="27"/>
    </location>
</feature>
<keyword evidence="1" id="KW-0732">Signal</keyword>
<accession>A0A9D1IQI9</accession>